<organism evidence="7 8">
    <name type="scientific">Cinara cedri</name>
    <dbReference type="NCBI Taxonomy" id="506608"/>
    <lineage>
        <taxon>Eukaryota</taxon>
        <taxon>Metazoa</taxon>
        <taxon>Ecdysozoa</taxon>
        <taxon>Arthropoda</taxon>
        <taxon>Hexapoda</taxon>
        <taxon>Insecta</taxon>
        <taxon>Pterygota</taxon>
        <taxon>Neoptera</taxon>
        <taxon>Paraneoptera</taxon>
        <taxon>Hemiptera</taxon>
        <taxon>Sternorrhyncha</taxon>
        <taxon>Aphidomorpha</taxon>
        <taxon>Aphidoidea</taxon>
        <taxon>Aphididae</taxon>
        <taxon>Lachninae</taxon>
        <taxon>Cinara</taxon>
    </lineage>
</organism>
<evidence type="ECO:0000256" key="2">
    <source>
        <dbReference type="ARBA" id="ARBA00008573"/>
    </source>
</evidence>
<keyword evidence="3 6" id="KW-0812">Transmembrane</keyword>
<comment type="similarity">
    <text evidence="2 6">Belongs to the DP1 family.</text>
</comment>
<accession>A0A5E4MNA6</accession>
<feature type="transmembrane region" description="Helical" evidence="6">
    <location>
        <begin position="35"/>
        <end position="51"/>
    </location>
</feature>
<dbReference type="InterPro" id="IPR004345">
    <property type="entry name" value="TB2_DP1_HVA22"/>
</dbReference>
<keyword evidence="4 6" id="KW-1133">Transmembrane helix</keyword>
<dbReference type="GO" id="GO:0016020">
    <property type="term" value="C:membrane"/>
    <property type="evidence" value="ECO:0007669"/>
    <property type="project" value="UniProtKB-SubCell"/>
</dbReference>
<name>A0A5E4MNA6_9HEMI</name>
<comment type="subcellular location">
    <subcellularLocation>
        <location evidence="1 6">Membrane</location>
        <topology evidence="1 6">Multi-pass membrane protein</topology>
    </subcellularLocation>
</comment>
<evidence type="ECO:0000256" key="5">
    <source>
        <dbReference type="ARBA" id="ARBA00023136"/>
    </source>
</evidence>
<keyword evidence="5 6" id="KW-0472">Membrane</keyword>
<dbReference type="EMBL" id="CABPRJ010000955">
    <property type="protein sequence ID" value="VVC32335.1"/>
    <property type="molecule type" value="Genomic_DNA"/>
</dbReference>
<dbReference type="PANTHER" id="PTHR12300">
    <property type="entry name" value="HVA22-LIKE PROTEINS"/>
    <property type="match status" value="1"/>
</dbReference>
<dbReference type="AlphaFoldDB" id="A0A5E4MNA6"/>
<evidence type="ECO:0000256" key="4">
    <source>
        <dbReference type="ARBA" id="ARBA00022989"/>
    </source>
</evidence>
<sequence length="168" mass="19012">MASKLQTIDDALHDTAQPWHKIFGWAEARSGVHRLNLFGVVVITVAAYLVSGYGSSIMSNAVGLLYPTYFSLKMIRLAKQNVMAEESNRTGEVSASSRWLTYWLIFSTVLIVEHLVGWILRMLPFYYLLRTVFLVWCFASIDANGAAFMYASIIHRYFGAWFSGIPDN</sequence>
<dbReference type="OrthoDB" id="10009287at2759"/>
<evidence type="ECO:0000313" key="7">
    <source>
        <dbReference type="EMBL" id="VVC32335.1"/>
    </source>
</evidence>
<feature type="transmembrane region" description="Helical" evidence="6">
    <location>
        <begin position="99"/>
        <end position="120"/>
    </location>
</feature>
<reference evidence="7 8" key="1">
    <citation type="submission" date="2019-08" db="EMBL/GenBank/DDBJ databases">
        <authorList>
            <person name="Alioto T."/>
            <person name="Alioto T."/>
            <person name="Gomez Garrido J."/>
        </authorList>
    </citation>
    <scope>NUCLEOTIDE SEQUENCE [LARGE SCALE GENOMIC DNA]</scope>
</reference>
<feature type="transmembrane region" description="Helical" evidence="6">
    <location>
        <begin position="132"/>
        <end position="153"/>
    </location>
</feature>
<evidence type="ECO:0000256" key="3">
    <source>
        <dbReference type="ARBA" id="ARBA00022692"/>
    </source>
</evidence>
<gene>
    <name evidence="7" type="ORF">CINCED_3A016449</name>
</gene>
<proteinExistence type="inferred from homology"/>
<dbReference type="Proteomes" id="UP000325440">
    <property type="component" value="Unassembled WGS sequence"/>
</dbReference>
<evidence type="ECO:0000256" key="1">
    <source>
        <dbReference type="ARBA" id="ARBA00004141"/>
    </source>
</evidence>
<protein>
    <recommendedName>
        <fullName evidence="6">Receptor expression-enhancing protein</fullName>
    </recommendedName>
</protein>
<keyword evidence="8" id="KW-1185">Reference proteome</keyword>
<evidence type="ECO:0000256" key="6">
    <source>
        <dbReference type="RuleBase" id="RU362006"/>
    </source>
</evidence>
<evidence type="ECO:0000313" key="8">
    <source>
        <dbReference type="Proteomes" id="UP000325440"/>
    </source>
</evidence>
<dbReference type="PANTHER" id="PTHR12300:SF161">
    <property type="entry name" value="RECEPTOR EXPRESSION-ENHANCING PROTEIN"/>
    <property type="match status" value="1"/>
</dbReference>
<dbReference type="Pfam" id="PF03134">
    <property type="entry name" value="TB2_DP1_HVA22"/>
    <property type="match status" value="1"/>
</dbReference>